<organism evidence="5 6">
    <name type="scientific">Lithohypha guttulata</name>
    <dbReference type="NCBI Taxonomy" id="1690604"/>
    <lineage>
        <taxon>Eukaryota</taxon>
        <taxon>Fungi</taxon>
        <taxon>Dikarya</taxon>
        <taxon>Ascomycota</taxon>
        <taxon>Pezizomycotina</taxon>
        <taxon>Eurotiomycetes</taxon>
        <taxon>Chaetothyriomycetidae</taxon>
        <taxon>Chaetothyriales</taxon>
        <taxon>Trichomeriaceae</taxon>
        <taxon>Lithohypha</taxon>
    </lineage>
</organism>
<evidence type="ECO:0000259" key="4">
    <source>
        <dbReference type="Pfam" id="PF22624"/>
    </source>
</evidence>
<dbReference type="InterPro" id="IPR008278">
    <property type="entry name" value="4-PPantetheinyl_Trfase_dom"/>
</dbReference>
<evidence type="ECO:0000313" key="6">
    <source>
        <dbReference type="Proteomes" id="UP001345013"/>
    </source>
</evidence>
<reference evidence="5 6" key="1">
    <citation type="submission" date="2023-08" db="EMBL/GenBank/DDBJ databases">
        <title>Black Yeasts Isolated from many extreme environments.</title>
        <authorList>
            <person name="Coleine C."/>
            <person name="Stajich J.E."/>
            <person name="Selbmann L."/>
        </authorList>
    </citation>
    <scope>NUCLEOTIDE SEQUENCE [LARGE SCALE GENOMIC DNA]</scope>
    <source>
        <strain evidence="5 6">CCFEE 5885</strain>
    </source>
</reference>
<dbReference type="SUPFAM" id="SSF56214">
    <property type="entry name" value="4'-phosphopantetheinyl transferase"/>
    <property type="match status" value="2"/>
</dbReference>
<dbReference type="PANTHER" id="PTHR12215:SF10">
    <property type="entry name" value="L-AMINOADIPATE-SEMIALDEHYDE DEHYDROGENASE-PHOSPHOPANTETHEINYL TRANSFERASE"/>
    <property type="match status" value="1"/>
</dbReference>
<evidence type="ECO:0000256" key="1">
    <source>
        <dbReference type="ARBA" id="ARBA00013172"/>
    </source>
</evidence>
<proteinExistence type="predicted"/>
<feature type="domain" description="4'-phosphopantetheinyl transferase" evidence="3">
    <location>
        <begin position="184"/>
        <end position="285"/>
    </location>
</feature>
<feature type="domain" description="4'-phosphopantetheinyl transferase N-terminal" evidence="4">
    <location>
        <begin position="45"/>
        <end position="135"/>
    </location>
</feature>
<accession>A0ABR0KI34</accession>
<keyword evidence="6" id="KW-1185">Reference proteome</keyword>
<name>A0ABR0KI34_9EURO</name>
<comment type="caution">
    <text evidence="5">The sequence shown here is derived from an EMBL/GenBank/DDBJ whole genome shotgun (WGS) entry which is preliminary data.</text>
</comment>
<dbReference type="EC" id="2.7.8.7" evidence="1"/>
<sequence>MAYINGNDAFSTPITRYYVDIRPHAPVNATRQLTPLRKEEDKLPLLHTLPKETQDVITKYVRKPDRFMSLASALLKHLFIHRTAKIPWSKVKVERTPKPHSRPYWAPPNDWSGKGFEGLEFNVSHQAGMVVLVGCKTPKRTRDARIDYRHDVSIRSPSVINPDPTAVLEADSWIHDDEREDVRIGVDIACTWEPPRTPDLSTQKQLEEWVDIFEEMFSKKEQNDMKYLPVPSPVPSPADIKDADQKTRRFYTYWALKEAYIKMVGEGLLAPWLRELEFRDVPVPTRAKVDEQHMWTILPDQQINRLGVLFKNRNIAHTMHTSLEAFQDTFLVATMTRGVVDHPESDPRWTEIDLFGAIQSCATGNCRCLE</sequence>
<evidence type="ECO:0000256" key="2">
    <source>
        <dbReference type="ARBA" id="ARBA00022679"/>
    </source>
</evidence>
<dbReference type="Pfam" id="PF22624">
    <property type="entry name" value="AASDHPPT_N"/>
    <property type="match status" value="1"/>
</dbReference>
<dbReference type="InterPro" id="IPR050559">
    <property type="entry name" value="P-Pant_transferase_sf"/>
</dbReference>
<dbReference type="Gene3D" id="3.90.470.20">
    <property type="entry name" value="4'-phosphopantetheinyl transferase domain"/>
    <property type="match status" value="2"/>
</dbReference>
<evidence type="ECO:0000259" key="3">
    <source>
        <dbReference type="Pfam" id="PF01648"/>
    </source>
</evidence>
<keyword evidence="2" id="KW-0808">Transferase</keyword>
<dbReference type="PANTHER" id="PTHR12215">
    <property type="entry name" value="PHOSPHOPANTETHEINE TRANSFERASE"/>
    <property type="match status" value="1"/>
</dbReference>
<dbReference type="EMBL" id="JAVRRG010000019">
    <property type="protein sequence ID" value="KAK5097261.1"/>
    <property type="molecule type" value="Genomic_DNA"/>
</dbReference>
<evidence type="ECO:0000313" key="5">
    <source>
        <dbReference type="EMBL" id="KAK5097261.1"/>
    </source>
</evidence>
<dbReference type="InterPro" id="IPR037143">
    <property type="entry name" value="4-PPantetheinyl_Trfase_dom_sf"/>
</dbReference>
<dbReference type="InterPro" id="IPR055066">
    <property type="entry name" value="AASDHPPT_N"/>
</dbReference>
<dbReference type="Pfam" id="PF01648">
    <property type="entry name" value="ACPS"/>
    <property type="match status" value="1"/>
</dbReference>
<protein>
    <recommendedName>
        <fullName evidence="1">holo-[acyl-carrier-protein] synthase</fullName>
        <ecNumber evidence="1">2.7.8.7</ecNumber>
    </recommendedName>
</protein>
<gene>
    <name evidence="5" type="ORF">LTR24_002308</name>
</gene>
<dbReference type="Proteomes" id="UP001345013">
    <property type="component" value="Unassembled WGS sequence"/>
</dbReference>